<dbReference type="OrthoDB" id="10254930at2759"/>
<evidence type="ECO:0000256" key="1">
    <source>
        <dbReference type="ARBA" id="ARBA00004496"/>
    </source>
</evidence>
<dbReference type="PROSITE" id="PS00028">
    <property type="entry name" value="ZINC_FINGER_C2H2_1"/>
    <property type="match status" value="1"/>
</dbReference>
<evidence type="ECO:0000259" key="7">
    <source>
        <dbReference type="PROSITE" id="PS50033"/>
    </source>
</evidence>
<feature type="compositionally biased region" description="Basic and acidic residues" evidence="5">
    <location>
        <begin position="57"/>
        <end position="71"/>
    </location>
</feature>
<evidence type="ECO:0000256" key="4">
    <source>
        <dbReference type="SAM" id="Coils"/>
    </source>
</evidence>
<feature type="region of interest" description="Disordered" evidence="5">
    <location>
        <begin position="113"/>
        <end position="132"/>
    </location>
</feature>
<gene>
    <name evidence="8" type="ORF">CHIRRI_LOCUS1667</name>
</gene>
<dbReference type="GO" id="GO:0032435">
    <property type="term" value="P:negative regulation of proteasomal ubiquitin-dependent protein catabolic process"/>
    <property type="evidence" value="ECO:0007669"/>
    <property type="project" value="TreeGrafter"/>
</dbReference>
<dbReference type="SUPFAM" id="SSF54236">
    <property type="entry name" value="Ubiquitin-like"/>
    <property type="match status" value="1"/>
</dbReference>
<dbReference type="Gene3D" id="1.10.8.10">
    <property type="entry name" value="DNA helicase RuvA subunit, C-terminal domain"/>
    <property type="match status" value="1"/>
</dbReference>
<dbReference type="SMART" id="SM00166">
    <property type="entry name" value="UBX"/>
    <property type="match status" value="1"/>
</dbReference>
<feature type="coiled-coil region" evidence="4">
    <location>
        <begin position="137"/>
        <end position="207"/>
    </location>
</feature>
<organism evidence="8 9">
    <name type="scientific">Chironomus riparius</name>
    <dbReference type="NCBI Taxonomy" id="315576"/>
    <lineage>
        <taxon>Eukaryota</taxon>
        <taxon>Metazoa</taxon>
        <taxon>Ecdysozoa</taxon>
        <taxon>Arthropoda</taxon>
        <taxon>Hexapoda</taxon>
        <taxon>Insecta</taxon>
        <taxon>Pterygota</taxon>
        <taxon>Neoptera</taxon>
        <taxon>Endopterygota</taxon>
        <taxon>Diptera</taxon>
        <taxon>Nematocera</taxon>
        <taxon>Chironomoidea</taxon>
        <taxon>Chironomidae</taxon>
        <taxon>Chironominae</taxon>
        <taxon>Chironomus</taxon>
    </lineage>
</organism>
<dbReference type="EMBL" id="OU895877">
    <property type="protein sequence ID" value="CAG9798685.1"/>
    <property type="molecule type" value="Genomic_DNA"/>
</dbReference>
<feature type="compositionally biased region" description="Basic and acidic residues" evidence="5">
    <location>
        <begin position="120"/>
        <end position="132"/>
    </location>
</feature>
<dbReference type="SUPFAM" id="SSF46934">
    <property type="entry name" value="UBA-like"/>
    <property type="match status" value="1"/>
</dbReference>
<keyword evidence="9" id="KW-1185">Reference proteome</keyword>
<reference evidence="8" key="1">
    <citation type="submission" date="2022-01" db="EMBL/GenBank/DDBJ databases">
        <authorList>
            <person name="King R."/>
        </authorList>
    </citation>
    <scope>NUCLEOTIDE SEQUENCE</scope>
</reference>
<dbReference type="InterPro" id="IPR029071">
    <property type="entry name" value="Ubiquitin-like_domsf"/>
</dbReference>
<dbReference type="Proteomes" id="UP001153620">
    <property type="component" value="Chromosome 1"/>
</dbReference>
<feature type="compositionally biased region" description="Low complexity" evidence="5">
    <location>
        <begin position="72"/>
        <end position="81"/>
    </location>
</feature>
<dbReference type="GO" id="GO:1903094">
    <property type="term" value="P:negative regulation of protein K48-linked deubiquitination"/>
    <property type="evidence" value="ECO:0007669"/>
    <property type="project" value="TreeGrafter"/>
</dbReference>
<dbReference type="InterPro" id="IPR015940">
    <property type="entry name" value="UBA"/>
</dbReference>
<dbReference type="InterPro" id="IPR009060">
    <property type="entry name" value="UBA-like_sf"/>
</dbReference>
<evidence type="ECO:0000313" key="8">
    <source>
        <dbReference type="EMBL" id="CAG9798685.1"/>
    </source>
</evidence>
<feature type="region of interest" description="Disordered" evidence="5">
    <location>
        <begin position="56"/>
        <end position="87"/>
    </location>
</feature>
<protein>
    <recommendedName>
        <fullName evidence="10">UBX domain-containing protein 1</fullName>
    </recommendedName>
</protein>
<dbReference type="GO" id="GO:0031397">
    <property type="term" value="P:negative regulation of protein ubiquitination"/>
    <property type="evidence" value="ECO:0007669"/>
    <property type="project" value="TreeGrafter"/>
</dbReference>
<dbReference type="InterPro" id="IPR001012">
    <property type="entry name" value="UBX_dom"/>
</dbReference>
<evidence type="ECO:0000256" key="3">
    <source>
        <dbReference type="ARBA" id="ARBA00023054"/>
    </source>
</evidence>
<dbReference type="GO" id="GO:0005737">
    <property type="term" value="C:cytoplasm"/>
    <property type="evidence" value="ECO:0007669"/>
    <property type="project" value="UniProtKB-SubCell"/>
</dbReference>
<dbReference type="PANTHER" id="PTHR46340:SF1">
    <property type="entry name" value="UBX DOMAIN-CONTAINING PROTEIN 1"/>
    <property type="match status" value="1"/>
</dbReference>
<dbReference type="Pfam" id="PF22562">
    <property type="entry name" value="UBA_7"/>
    <property type="match status" value="1"/>
</dbReference>
<accession>A0A9N9RLW8</accession>
<reference evidence="8" key="2">
    <citation type="submission" date="2022-10" db="EMBL/GenBank/DDBJ databases">
        <authorList>
            <consortium name="ENA_rothamsted_submissions"/>
            <consortium name="culmorum"/>
            <person name="King R."/>
        </authorList>
    </citation>
    <scope>NUCLEOTIDE SEQUENCE</scope>
</reference>
<dbReference type="AlphaFoldDB" id="A0A9N9RLW8"/>
<dbReference type="GO" id="GO:0036435">
    <property type="term" value="F:K48-linked polyubiquitin modification-dependent protein binding"/>
    <property type="evidence" value="ECO:0007669"/>
    <property type="project" value="TreeGrafter"/>
</dbReference>
<evidence type="ECO:0000259" key="6">
    <source>
        <dbReference type="PROSITE" id="PS50030"/>
    </source>
</evidence>
<keyword evidence="2" id="KW-0963">Cytoplasm</keyword>
<name>A0A9N9RLW8_9DIPT</name>
<comment type="subcellular location">
    <subcellularLocation>
        <location evidence="1">Cytoplasm</location>
    </subcellularLocation>
</comment>
<feature type="domain" description="UBX" evidence="7">
    <location>
        <begin position="244"/>
        <end position="326"/>
    </location>
</feature>
<dbReference type="Gene3D" id="3.10.20.90">
    <property type="entry name" value="Phosphatidylinositol 3-kinase Catalytic Subunit, Chain A, domain 1"/>
    <property type="match status" value="1"/>
</dbReference>
<dbReference type="PROSITE" id="PS50030">
    <property type="entry name" value="UBA"/>
    <property type="match status" value="1"/>
</dbReference>
<dbReference type="SMART" id="SM00165">
    <property type="entry name" value="UBA"/>
    <property type="match status" value="1"/>
</dbReference>
<dbReference type="PANTHER" id="PTHR46340">
    <property type="entry name" value="UBX DOMAIN-CONTAINING PROTEIN 1"/>
    <property type="match status" value="1"/>
</dbReference>
<dbReference type="Pfam" id="PF24560">
    <property type="entry name" value="zf-C2H2_OTU1_C"/>
    <property type="match status" value="1"/>
</dbReference>
<keyword evidence="3 4" id="KW-0175">Coiled coil</keyword>
<dbReference type="PROSITE" id="PS50033">
    <property type="entry name" value="UBX"/>
    <property type="match status" value="1"/>
</dbReference>
<dbReference type="Pfam" id="PF00789">
    <property type="entry name" value="UBX"/>
    <property type="match status" value="1"/>
</dbReference>
<evidence type="ECO:0000256" key="2">
    <source>
        <dbReference type="ARBA" id="ARBA00022490"/>
    </source>
</evidence>
<evidence type="ECO:0000256" key="5">
    <source>
        <dbReference type="SAM" id="MobiDB-lite"/>
    </source>
</evidence>
<dbReference type="GO" id="GO:0005634">
    <property type="term" value="C:nucleus"/>
    <property type="evidence" value="ECO:0007669"/>
    <property type="project" value="TreeGrafter"/>
</dbReference>
<feature type="domain" description="UBA" evidence="6">
    <location>
        <begin position="1"/>
        <end position="38"/>
    </location>
</feature>
<sequence length="331" mass="37967">MDGVNQLMEMGFLKEKAEYALKISNNNVEQAMEWLLVHNNEDLPIENVVTPVIKPETFTEGKTDESSKTAEESPSTSTEDPSNAEVKSIKCEDCNKLFRSQLEVEFHATKSGHMNFSESTEEKKPLTEEEKKQQLALIDEKIKVKRAEREKREKEEALEREKLRIKSGKDMTEVKRKMEEDEMKKIVEERKREKQEEKAARDRVRAQIEADKAARRLKAGLEPTPISPPTIVQPVQQFVATPPKDYKETRIQIRLPNGSTLIETFNKQEQLAAVRLFVQLKQGEAPIPGVFPFSMMTSFPRKVFNDEDFEKSLEELQLVPSATIMVTKNAS</sequence>
<dbReference type="InterPro" id="IPR013087">
    <property type="entry name" value="Znf_C2H2_type"/>
</dbReference>
<evidence type="ECO:0008006" key="10">
    <source>
        <dbReference type="Google" id="ProtNLM"/>
    </source>
</evidence>
<evidence type="ECO:0000313" key="9">
    <source>
        <dbReference type="Proteomes" id="UP001153620"/>
    </source>
</evidence>
<proteinExistence type="predicted"/>
<dbReference type="InterPro" id="IPR057766">
    <property type="entry name" value="Znf-C2H2_OTU1-like_C"/>
</dbReference>